<dbReference type="Proteomes" id="UP000190637">
    <property type="component" value="Unassembled WGS sequence"/>
</dbReference>
<evidence type="ECO:0000313" key="7">
    <source>
        <dbReference type="Proteomes" id="UP000190637"/>
    </source>
</evidence>
<keyword evidence="3" id="KW-0804">Transcription</keyword>
<dbReference type="PANTHER" id="PTHR30055:SF151">
    <property type="entry name" value="TRANSCRIPTIONAL REGULATORY PROTEIN"/>
    <property type="match status" value="1"/>
</dbReference>
<dbReference type="PROSITE" id="PS50977">
    <property type="entry name" value="HTH_TETR_2"/>
    <property type="match status" value="1"/>
</dbReference>
<dbReference type="Gene3D" id="1.10.10.60">
    <property type="entry name" value="Homeodomain-like"/>
    <property type="match status" value="1"/>
</dbReference>
<organism evidence="6 7">
    <name type="scientific">Marinactinospora thermotolerans DSM 45154</name>
    <dbReference type="NCBI Taxonomy" id="1122192"/>
    <lineage>
        <taxon>Bacteria</taxon>
        <taxon>Bacillati</taxon>
        <taxon>Actinomycetota</taxon>
        <taxon>Actinomycetes</taxon>
        <taxon>Streptosporangiales</taxon>
        <taxon>Nocardiopsidaceae</taxon>
        <taxon>Marinactinospora</taxon>
    </lineage>
</organism>
<keyword evidence="1" id="KW-0805">Transcription regulation</keyword>
<dbReference type="SUPFAM" id="SSF46689">
    <property type="entry name" value="Homeodomain-like"/>
    <property type="match status" value="1"/>
</dbReference>
<evidence type="ECO:0000256" key="2">
    <source>
        <dbReference type="ARBA" id="ARBA00023125"/>
    </source>
</evidence>
<dbReference type="Pfam" id="PF00440">
    <property type="entry name" value="TetR_N"/>
    <property type="match status" value="1"/>
</dbReference>
<evidence type="ECO:0000256" key="1">
    <source>
        <dbReference type="ARBA" id="ARBA00023015"/>
    </source>
</evidence>
<dbReference type="EMBL" id="FUWS01000007">
    <property type="protein sequence ID" value="SKA18724.1"/>
    <property type="molecule type" value="Genomic_DNA"/>
</dbReference>
<dbReference type="OrthoDB" id="4540879at2"/>
<dbReference type="RefSeq" id="WP_078762228.1">
    <property type="nucleotide sequence ID" value="NZ_FUWS01000007.1"/>
</dbReference>
<dbReference type="AlphaFoldDB" id="A0A1T4RRX9"/>
<dbReference type="InterPro" id="IPR036271">
    <property type="entry name" value="Tet_transcr_reg_TetR-rel_C_sf"/>
</dbReference>
<keyword evidence="7" id="KW-1185">Reference proteome</keyword>
<dbReference type="GO" id="GO:0000976">
    <property type="term" value="F:transcription cis-regulatory region binding"/>
    <property type="evidence" value="ECO:0007669"/>
    <property type="project" value="TreeGrafter"/>
</dbReference>
<evidence type="ECO:0000256" key="3">
    <source>
        <dbReference type="ARBA" id="ARBA00023163"/>
    </source>
</evidence>
<feature type="domain" description="HTH tetR-type" evidence="5">
    <location>
        <begin position="32"/>
        <end position="92"/>
    </location>
</feature>
<evidence type="ECO:0000256" key="4">
    <source>
        <dbReference type="PROSITE-ProRule" id="PRU00335"/>
    </source>
</evidence>
<dbReference type="GO" id="GO:0003700">
    <property type="term" value="F:DNA-binding transcription factor activity"/>
    <property type="evidence" value="ECO:0007669"/>
    <property type="project" value="TreeGrafter"/>
</dbReference>
<protein>
    <submittedName>
        <fullName evidence="6">Transcriptional regulator, TetR family</fullName>
    </submittedName>
</protein>
<keyword evidence="2 4" id="KW-0238">DNA-binding</keyword>
<dbReference type="SUPFAM" id="SSF48498">
    <property type="entry name" value="Tetracyclin repressor-like, C-terminal domain"/>
    <property type="match status" value="1"/>
</dbReference>
<dbReference type="Pfam" id="PF02909">
    <property type="entry name" value="TetR_C_1"/>
    <property type="match status" value="1"/>
</dbReference>
<name>A0A1T4RRX9_9ACTN</name>
<dbReference type="InterPro" id="IPR009057">
    <property type="entry name" value="Homeodomain-like_sf"/>
</dbReference>
<dbReference type="InterPro" id="IPR050109">
    <property type="entry name" value="HTH-type_TetR-like_transc_reg"/>
</dbReference>
<evidence type="ECO:0000313" key="6">
    <source>
        <dbReference type="EMBL" id="SKA18724.1"/>
    </source>
</evidence>
<proteinExistence type="predicted"/>
<accession>A0A1T4RRX9</accession>
<dbReference type="Gene3D" id="1.10.357.10">
    <property type="entry name" value="Tetracycline Repressor, domain 2"/>
    <property type="match status" value="1"/>
</dbReference>
<dbReference type="InterPro" id="IPR004111">
    <property type="entry name" value="Repressor_TetR_C"/>
</dbReference>
<reference evidence="6 7" key="1">
    <citation type="submission" date="2017-02" db="EMBL/GenBank/DDBJ databases">
        <authorList>
            <person name="Peterson S.W."/>
        </authorList>
    </citation>
    <scope>NUCLEOTIDE SEQUENCE [LARGE SCALE GENOMIC DNA]</scope>
    <source>
        <strain evidence="6 7">DSM 45154</strain>
    </source>
</reference>
<dbReference type="GO" id="GO:0045892">
    <property type="term" value="P:negative regulation of DNA-templated transcription"/>
    <property type="evidence" value="ECO:0007669"/>
    <property type="project" value="InterPro"/>
</dbReference>
<gene>
    <name evidence="6" type="ORF">SAMN02745673_02928</name>
</gene>
<evidence type="ECO:0000259" key="5">
    <source>
        <dbReference type="PROSITE" id="PS50977"/>
    </source>
</evidence>
<dbReference type="InterPro" id="IPR001647">
    <property type="entry name" value="HTH_TetR"/>
</dbReference>
<dbReference type="PANTHER" id="PTHR30055">
    <property type="entry name" value="HTH-TYPE TRANSCRIPTIONAL REGULATOR RUTR"/>
    <property type="match status" value="1"/>
</dbReference>
<sequence length="256" mass="27351">MQGDTGENGDSLPPFLETLWGLRAPSRRSRPALSLGRIVGAAIEIADGDGLGAVSMGRVAERLGFTTMALYRHVRGKDELLAAMLDSAIGAPPDLSGRDGWRSGLEEWARAQFAVLQRHPWIPQVPLSGPPLTPNALAWLDAGLACLAETRLHEAEKIAVMMLLDGHVRREAKTVQELQQSGWQTGAAATASYGRTLARLVTPEDFPALRAALDSGVFGADLEGYTSSDVAFGLRLLLDGVEQLVRSRDTAFPTGG</sequence>
<dbReference type="STRING" id="1122192.SAMN02745673_02928"/>
<feature type="DNA-binding region" description="H-T-H motif" evidence="4">
    <location>
        <begin position="55"/>
        <end position="74"/>
    </location>
</feature>